<proteinExistence type="predicted"/>
<keyword evidence="1" id="KW-0472">Membrane</keyword>
<keyword evidence="1" id="KW-1133">Transmembrane helix</keyword>
<dbReference type="EMBL" id="KZ825809">
    <property type="protein sequence ID" value="PYH98684.1"/>
    <property type="molecule type" value="Genomic_DNA"/>
</dbReference>
<dbReference type="VEuPathDB" id="FungiDB:BO71DRAFT_33229"/>
<accession>A0A319DQ07</accession>
<protein>
    <submittedName>
        <fullName evidence="2">Uncharacterized protein</fullName>
    </submittedName>
</protein>
<reference evidence="2 3" key="1">
    <citation type="submission" date="2018-02" db="EMBL/GenBank/DDBJ databases">
        <title>The genomes of Aspergillus section Nigri reveals drivers in fungal speciation.</title>
        <authorList>
            <consortium name="DOE Joint Genome Institute"/>
            <person name="Vesth T.C."/>
            <person name="Nybo J."/>
            <person name="Theobald S."/>
            <person name="Brandl J."/>
            <person name="Frisvad J.C."/>
            <person name="Nielsen K.F."/>
            <person name="Lyhne E.K."/>
            <person name="Kogle M.E."/>
            <person name="Kuo A."/>
            <person name="Riley R."/>
            <person name="Clum A."/>
            <person name="Nolan M."/>
            <person name="Lipzen A."/>
            <person name="Salamov A."/>
            <person name="Henrissat B."/>
            <person name="Wiebenga A."/>
            <person name="De vries R.P."/>
            <person name="Grigoriev I.V."/>
            <person name="Mortensen U.H."/>
            <person name="Andersen M.R."/>
            <person name="Baker S.E."/>
        </authorList>
    </citation>
    <scope>NUCLEOTIDE SEQUENCE [LARGE SCALE GENOMIC DNA]</scope>
    <source>
        <strain evidence="2 3">CBS 707.79</strain>
    </source>
</reference>
<dbReference type="AlphaFoldDB" id="A0A319DQ07"/>
<organism evidence="2 3">
    <name type="scientific">Aspergillus ellipticus CBS 707.79</name>
    <dbReference type="NCBI Taxonomy" id="1448320"/>
    <lineage>
        <taxon>Eukaryota</taxon>
        <taxon>Fungi</taxon>
        <taxon>Dikarya</taxon>
        <taxon>Ascomycota</taxon>
        <taxon>Pezizomycotina</taxon>
        <taxon>Eurotiomycetes</taxon>
        <taxon>Eurotiomycetidae</taxon>
        <taxon>Eurotiales</taxon>
        <taxon>Aspergillaceae</taxon>
        <taxon>Aspergillus</taxon>
        <taxon>Aspergillus subgen. Circumdati</taxon>
    </lineage>
</organism>
<evidence type="ECO:0000313" key="3">
    <source>
        <dbReference type="Proteomes" id="UP000247810"/>
    </source>
</evidence>
<name>A0A319DQ07_9EURO</name>
<keyword evidence="1" id="KW-0812">Transmembrane</keyword>
<evidence type="ECO:0000256" key="1">
    <source>
        <dbReference type="SAM" id="Phobius"/>
    </source>
</evidence>
<gene>
    <name evidence="2" type="ORF">BO71DRAFT_33229</name>
</gene>
<keyword evidence="3" id="KW-1185">Reference proteome</keyword>
<dbReference type="Proteomes" id="UP000247810">
    <property type="component" value="Unassembled WGS sequence"/>
</dbReference>
<feature type="transmembrane region" description="Helical" evidence="1">
    <location>
        <begin position="53"/>
        <end position="74"/>
    </location>
</feature>
<evidence type="ECO:0000313" key="2">
    <source>
        <dbReference type="EMBL" id="PYH98684.1"/>
    </source>
</evidence>
<sequence length="152" mass="16751">MSLEANLEGYNYMPSTTKIEFVSLDCSLDQLTLNAHSASGLQMSFAVGLSHPLPGVCSLPPLSLLFFFFFFFFLRFPLITVDWVAPARYCLLFAILLRRWRHTVSILSRTPLTDRNLYFVHVCRPILTKYATPAKGASACPLGAGSVGGAVA</sequence>